<dbReference type="InterPro" id="IPR041698">
    <property type="entry name" value="Methyltransf_25"/>
</dbReference>
<dbReference type="PANTHER" id="PTHR43591">
    <property type="entry name" value="METHYLTRANSFERASE"/>
    <property type="match status" value="1"/>
</dbReference>
<sequence>MAPKPDADFNLANGHGYMLDSHFRAASRLNLQHYLWREALGYVVHPSISLPKASDAQVAIADIAFGTGMWLIDVAKKYPNAELNGLDINLSQCPPSPWMPKNIKLQHWSLFDDVPEEMVGKYDFVHVRLVIMVLTNEDRTRAMTNFYRLLKPGGYLQWDDMDSVRTRVKKIDPNMETPALDQLRLACWAEGRHDWMLDLPALLKEIGFADAKMELNDDEDDLIRPFGDQHLCTMEEFGDRLVSVGEKDGANRFYRFVHESAAEGQRGAALCIPRFVVVARKPPVAELKL</sequence>
<proteinExistence type="predicted"/>
<organism evidence="2 3">
    <name type="scientific">Aspergillus campestris (strain IBT 28561)</name>
    <dbReference type="NCBI Taxonomy" id="1392248"/>
    <lineage>
        <taxon>Eukaryota</taxon>
        <taxon>Fungi</taxon>
        <taxon>Dikarya</taxon>
        <taxon>Ascomycota</taxon>
        <taxon>Pezizomycotina</taxon>
        <taxon>Eurotiomycetes</taxon>
        <taxon>Eurotiomycetidae</taxon>
        <taxon>Eurotiales</taxon>
        <taxon>Aspergillaceae</taxon>
        <taxon>Aspergillus</taxon>
        <taxon>Aspergillus subgen. Circumdati</taxon>
    </lineage>
</organism>
<dbReference type="Pfam" id="PF13649">
    <property type="entry name" value="Methyltransf_25"/>
    <property type="match status" value="1"/>
</dbReference>
<feature type="domain" description="Methyltransferase" evidence="1">
    <location>
        <begin position="60"/>
        <end position="154"/>
    </location>
</feature>
<comment type="caution">
    <text evidence="2">The sequence shown here is derived from an EMBL/GenBank/DDBJ whole genome shotgun (WGS) entry which is preliminary data.</text>
</comment>
<dbReference type="EMBL" id="MSFM01000012">
    <property type="protein sequence ID" value="PKY01166.1"/>
    <property type="molecule type" value="Genomic_DNA"/>
</dbReference>
<dbReference type="RefSeq" id="XP_024689760.1">
    <property type="nucleotide sequence ID" value="XM_024838347.1"/>
</dbReference>
<evidence type="ECO:0000313" key="3">
    <source>
        <dbReference type="Proteomes" id="UP000234254"/>
    </source>
</evidence>
<evidence type="ECO:0000259" key="1">
    <source>
        <dbReference type="Pfam" id="PF13649"/>
    </source>
</evidence>
<dbReference type="InterPro" id="IPR029063">
    <property type="entry name" value="SAM-dependent_MTases_sf"/>
</dbReference>
<name>A0A2I1CU56_ASPC2</name>
<dbReference type="OrthoDB" id="417697at2759"/>
<dbReference type="SUPFAM" id="SSF53335">
    <property type="entry name" value="S-adenosyl-L-methionine-dependent methyltransferases"/>
    <property type="match status" value="1"/>
</dbReference>
<keyword evidence="3" id="KW-1185">Reference proteome</keyword>
<gene>
    <name evidence="2" type="ORF">P168DRAFT_299477</name>
</gene>
<evidence type="ECO:0000313" key="2">
    <source>
        <dbReference type="EMBL" id="PKY01166.1"/>
    </source>
</evidence>
<accession>A0A2I1CU56</accession>
<reference evidence="2" key="1">
    <citation type="submission" date="2016-12" db="EMBL/GenBank/DDBJ databases">
        <title>The genomes of Aspergillus section Nigri reveals drivers in fungal speciation.</title>
        <authorList>
            <consortium name="DOE Joint Genome Institute"/>
            <person name="Vesth T.C."/>
            <person name="Nybo J."/>
            <person name="Theobald S."/>
            <person name="Brandl J."/>
            <person name="Frisvad J.C."/>
            <person name="Nielsen K.F."/>
            <person name="Lyhne E.K."/>
            <person name="Kogle M.E."/>
            <person name="Kuo A."/>
            <person name="Riley R."/>
            <person name="Clum A."/>
            <person name="Nolan M."/>
            <person name="Lipzen A."/>
            <person name="Salamov A."/>
            <person name="Henrissat B."/>
            <person name="Wiebenga A."/>
            <person name="De vries R.P."/>
            <person name="Grigoriev I.V."/>
            <person name="Mortensen U.H."/>
            <person name="Andersen M.R."/>
            <person name="Baker S.E."/>
        </authorList>
    </citation>
    <scope>NUCLEOTIDE SEQUENCE</scope>
    <source>
        <strain evidence="2">IBT 28561</strain>
    </source>
</reference>
<dbReference type="AlphaFoldDB" id="A0A2I1CU56"/>
<dbReference type="VEuPathDB" id="FungiDB:P168DRAFT_299477"/>
<dbReference type="PANTHER" id="PTHR43591:SF110">
    <property type="entry name" value="RHODANESE DOMAIN-CONTAINING PROTEIN"/>
    <property type="match status" value="1"/>
</dbReference>
<dbReference type="GeneID" id="36545871"/>
<dbReference type="Proteomes" id="UP000234254">
    <property type="component" value="Unassembled WGS sequence"/>
</dbReference>
<dbReference type="Gene3D" id="3.40.50.150">
    <property type="entry name" value="Vaccinia Virus protein VP39"/>
    <property type="match status" value="1"/>
</dbReference>
<protein>
    <recommendedName>
        <fullName evidence="1">Methyltransferase domain-containing protein</fullName>
    </recommendedName>
</protein>